<dbReference type="GO" id="GO:0030170">
    <property type="term" value="F:pyridoxal phosphate binding"/>
    <property type="evidence" value="ECO:0007669"/>
    <property type="project" value="TreeGrafter"/>
</dbReference>
<dbReference type="Proteomes" id="UP000622687">
    <property type="component" value="Unassembled WGS sequence"/>
</dbReference>
<evidence type="ECO:0000256" key="2">
    <source>
        <dbReference type="PIRSR" id="PIRSR000390-2"/>
    </source>
</evidence>
<name>A0A934HVD2_9CLOT</name>
<dbReference type="InterPro" id="IPR015422">
    <property type="entry name" value="PyrdxlP-dep_Trfase_small"/>
</dbReference>
<dbReference type="PANTHER" id="PTHR30244">
    <property type="entry name" value="TRANSAMINASE"/>
    <property type="match status" value="1"/>
</dbReference>
<dbReference type="GO" id="GO:0008483">
    <property type="term" value="F:transaminase activity"/>
    <property type="evidence" value="ECO:0007669"/>
    <property type="project" value="UniProtKB-KW"/>
</dbReference>
<keyword evidence="2 3" id="KW-0663">Pyridoxal phosphate</keyword>
<keyword evidence="4" id="KW-0808">Transferase</keyword>
<feature type="modified residue" description="N6-(pyridoxal phosphate)lysine" evidence="2">
    <location>
        <position position="186"/>
    </location>
</feature>
<proteinExistence type="inferred from homology"/>
<sequence length="393" mass="44075">MNKKIPFSPPDITQAEIDAVVEVLKSGWITSGPKTAEFETKLAEYLETNKAVALNSATAGLELVLKVFDIKEGDEVITTPYTYTATASVSLHRGIKPIFVDVEKDSFIIDIEKIADAITPKTKAIYTVDFAGIPVDYDAVRAMLKKKNREDIIFVSDSSHSFGAKYKGKRVGGQADFHIFSFHAVKNFTTAEGGAISFGDNNFKGREDLYKEFKLASLHGQSKDALSKMKAGAWQYDIVTDGYKCNLTDIASSIGLVQLTRYEDMLVKRKAIFDIYSKHLGEKDWAILPFEREGETVTSYHLYPLRIKGFNEEQRAEVIKTLADMDIATNVHFIPLPMFTLYKNLGYKIEDYPNAYAQYANEISVPLYSLLTLEDAEYVVKELIKAVEKVMAK</sequence>
<organism evidence="4 5">
    <name type="scientific">Clostridium aciditolerans</name>
    <dbReference type="NCBI Taxonomy" id="339861"/>
    <lineage>
        <taxon>Bacteria</taxon>
        <taxon>Bacillati</taxon>
        <taxon>Bacillota</taxon>
        <taxon>Clostridia</taxon>
        <taxon>Eubacteriales</taxon>
        <taxon>Clostridiaceae</taxon>
        <taxon>Clostridium</taxon>
    </lineage>
</organism>
<dbReference type="GO" id="GO:0000271">
    <property type="term" value="P:polysaccharide biosynthetic process"/>
    <property type="evidence" value="ECO:0007669"/>
    <property type="project" value="TreeGrafter"/>
</dbReference>
<dbReference type="Gene3D" id="3.40.640.10">
    <property type="entry name" value="Type I PLP-dependent aspartate aminotransferase-like (Major domain)"/>
    <property type="match status" value="1"/>
</dbReference>
<dbReference type="InterPro" id="IPR000653">
    <property type="entry name" value="DegT/StrS_aminotransferase"/>
</dbReference>
<dbReference type="PANTHER" id="PTHR30244:SF34">
    <property type="entry name" value="DTDP-4-AMINO-4,6-DIDEOXYGALACTOSE TRANSAMINASE"/>
    <property type="match status" value="1"/>
</dbReference>
<keyword evidence="4" id="KW-0032">Aminotransferase</keyword>
<dbReference type="RefSeq" id="WP_211142138.1">
    <property type="nucleotide sequence ID" value="NZ_JAEEGB010000007.1"/>
</dbReference>
<protein>
    <submittedName>
        <fullName evidence="4">DegT/DnrJ/EryC1/StrS aminotransferase family protein</fullName>
    </submittedName>
</protein>
<comment type="caution">
    <text evidence="4">The sequence shown here is derived from an EMBL/GenBank/DDBJ whole genome shotgun (WGS) entry which is preliminary data.</text>
</comment>
<reference evidence="4" key="1">
    <citation type="submission" date="2020-12" db="EMBL/GenBank/DDBJ databases">
        <title>Clostridium thailandense sp. nov., a novel acetogenic bacterium isolated from peat land soil in Thailand.</title>
        <authorList>
            <person name="Chaikitkaew S."/>
            <person name="Birkeland N.K."/>
        </authorList>
    </citation>
    <scope>NUCLEOTIDE SEQUENCE</scope>
    <source>
        <strain evidence="4">DSM 17425</strain>
    </source>
</reference>
<dbReference type="Pfam" id="PF01041">
    <property type="entry name" value="DegT_DnrJ_EryC1"/>
    <property type="match status" value="1"/>
</dbReference>
<dbReference type="InterPro" id="IPR015421">
    <property type="entry name" value="PyrdxlP-dep_Trfase_major"/>
</dbReference>
<dbReference type="CDD" id="cd00616">
    <property type="entry name" value="AHBA_syn"/>
    <property type="match status" value="1"/>
</dbReference>
<dbReference type="SUPFAM" id="SSF53383">
    <property type="entry name" value="PLP-dependent transferases"/>
    <property type="match status" value="1"/>
</dbReference>
<evidence type="ECO:0000313" key="4">
    <source>
        <dbReference type="EMBL" id="MBI6872644.1"/>
    </source>
</evidence>
<dbReference type="AlphaFoldDB" id="A0A934HVD2"/>
<comment type="similarity">
    <text evidence="3">Belongs to the DegT/DnrJ/EryC1 family.</text>
</comment>
<dbReference type="Gene3D" id="3.90.1150.10">
    <property type="entry name" value="Aspartate Aminotransferase, domain 1"/>
    <property type="match status" value="1"/>
</dbReference>
<dbReference type="InterPro" id="IPR015424">
    <property type="entry name" value="PyrdxlP-dep_Trfase"/>
</dbReference>
<evidence type="ECO:0000256" key="1">
    <source>
        <dbReference type="PIRSR" id="PIRSR000390-1"/>
    </source>
</evidence>
<dbReference type="EMBL" id="JAEEGB010000007">
    <property type="protein sequence ID" value="MBI6872644.1"/>
    <property type="molecule type" value="Genomic_DNA"/>
</dbReference>
<feature type="active site" description="Proton acceptor" evidence="1">
    <location>
        <position position="186"/>
    </location>
</feature>
<evidence type="ECO:0000256" key="3">
    <source>
        <dbReference type="RuleBase" id="RU004508"/>
    </source>
</evidence>
<gene>
    <name evidence="4" type="ORF">I6U51_07955</name>
</gene>
<keyword evidence="5" id="KW-1185">Reference proteome</keyword>
<dbReference type="FunFam" id="3.90.1150.10:FF:000092">
    <property type="entry name" value="Capsular polysaccharide biosynthesis protein"/>
    <property type="match status" value="1"/>
</dbReference>
<accession>A0A934HVD2</accession>
<dbReference type="PIRSF" id="PIRSF000390">
    <property type="entry name" value="PLP_StrS"/>
    <property type="match status" value="1"/>
</dbReference>
<evidence type="ECO:0000313" key="5">
    <source>
        <dbReference type="Proteomes" id="UP000622687"/>
    </source>
</evidence>